<dbReference type="OrthoDB" id="3243413at2759"/>
<dbReference type="Proteomes" id="UP000076727">
    <property type="component" value="Unassembled WGS sequence"/>
</dbReference>
<organism evidence="1 2">
    <name type="scientific">Daedalea quercina L-15889</name>
    <dbReference type="NCBI Taxonomy" id="1314783"/>
    <lineage>
        <taxon>Eukaryota</taxon>
        <taxon>Fungi</taxon>
        <taxon>Dikarya</taxon>
        <taxon>Basidiomycota</taxon>
        <taxon>Agaricomycotina</taxon>
        <taxon>Agaricomycetes</taxon>
        <taxon>Polyporales</taxon>
        <taxon>Fomitopsis</taxon>
    </lineage>
</organism>
<dbReference type="EMBL" id="KV429041">
    <property type="protein sequence ID" value="KZT72382.1"/>
    <property type="molecule type" value="Genomic_DNA"/>
</dbReference>
<gene>
    <name evidence="1" type="ORF">DAEQUDRAFT_664274</name>
</gene>
<sequence length="80" mass="9874">MVIIEINRSFENHKVILGLHRWSKVLREPTSEEKKMDSRVFHCTYQTMREVEKYGWKRIDLQDEWFVSKGRIAKWHRINE</sequence>
<accession>A0A165SRH2</accession>
<keyword evidence="2" id="KW-1185">Reference proteome</keyword>
<dbReference type="AlphaFoldDB" id="A0A165SRH2"/>
<evidence type="ECO:0000313" key="1">
    <source>
        <dbReference type="EMBL" id="KZT72382.1"/>
    </source>
</evidence>
<proteinExistence type="predicted"/>
<reference evidence="1 2" key="1">
    <citation type="journal article" date="2016" name="Mol. Biol. Evol.">
        <title>Comparative Genomics of Early-Diverging Mushroom-Forming Fungi Provides Insights into the Origins of Lignocellulose Decay Capabilities.</title>
        <authorList>
            <person name="Nagy L.G."/>
            <person name="Riley R."/>
            <person name="Tritt A."/>
            <person name="Adam C."/>
            <person name="Daum C."/>
            <person name="Floudas D."/>
            <person name="Sun H."/>
            <person name="Yadav J.S."/>
            <person name="Pangilinan J."/>
            <person name="Larsson K.H."/>
            <person name="Matsuura K."/>
            <person name="Barry K."/>
            <person name="Labutti K."/>
            <person name="Kuo R."/>
            <person name="Ohm R.A."/>
            <person name="Bhattacharya S.S."/>
            <person name="Shirouzu T."/>
            <person name="Yoshinaga Y."/>
            <person name="Martin F.M."/>
            <person name="Grigoriev I.V."/>
            <person name="Hibbett D.S."/>
        </authorList>
    </citation>
    <scope>NUCLEOTIDE SEQUENCE [LARGE SCALE GENOMIC DNA]</scope>
    <source>
        <strain evidence="1 2">L-15889</strain>
    </source>
</reference>
<dbReference type="STRING" id="1314783.A0A165SRH2"/>
<protein>
    <submittedName>
        <fullName evidence="1">Uncharacterized protein</fullName>
    </submittedName>
</protein>
<evidence type="ECO:0000313" key="2">
    <source>
        <dbReference type="Proteomes" id="UP000076727"/>
    </source>
</evidence>
<name>A0A165SRH2_9APHY</name>